<keyword evidence="4 7" id="KW-0812">Transmembrane</keyword>
<dbReference type="OrthoDB" id="9808973at2"/>
<feature type="transmembrane region" description="Helical" evidence="7">
    <location>
        <begin position="352"/>
        <end position="372"/>
    </location>
</feature>
<feature type="transmembrane region" description="Helical" evidence="7">
    <location>
        <begin position="234"/>
        <end position="255"/>
    </location>
</feature>
<dbReference type="Proteomes" id="UP000183639">
    <property type="component" value="Unassembled WGS sequence"/>
</dbReference>
<evidence type="ECO:0000313" key="9">
    <source>
        <dbReference type="Proteomes" id="UP000183639"/>
    </source>
</evidence>
<evidence type="ECO:0000256" key="4">
    <source>
        <dbReference type="ARBA" id="ARBA00022692"/>
    </source>
</evidence>
<feature type="transmembrane region" description="Helical" evidence="7">
    <location>
        <begin position="412"/>
        <end position="430"/>
    </location>
</feature>
<evidence type="ECO:0000256" key="3">
    <source>
        <dbReference type="ARBA" id="ARBA00022475"/>
    </source>
</evidence>
<dbReference type="RefSeq" id="WP_075442771.1">
    <property type="nucleotide sequence ID" value="NZ_FOQK01000007.1"/>
</dbReference>
<feature type="transmembrane region" description="Helical" evidence="7">
    <location>
        <begin position="191"/>
        <end position="213"/>
    </location>
</feature>
<feature type="transmembrane region" description="Helical" evidence="7">
    <location>
        <begin position="94"/>
        <end position="117"/>
    </location>
</feature>
<gene>
    <name evidence="8" type="ORF">SAMN04487861_10783</name>
</gene>
<dbReference type="GO" id="GO:0042910">
    <property type="term" value="F:xenobiotic transmembrane transporter activity"/>
    <property type="evidence" value="ECO:0007669"/>
    <property type="project" value="InterPro"/>
</dbReference>
<accession>A0A1I3DQG5</accession>
<feature type="transmembrane region" description="Helical" evidence="7">
    <location>
        <begin position="318"/>
        <end position="340"/>
    </location>
</feature>
<keyword evidence="2" id="KW-0813">Transport</keyword>
<feature type="transmembrane region" description="Helical" evidence="7">
    <location>
        <begin position="20"/>
        <end position="37"/>
    </location>
</feature>
<dbReference type="GO" id="GO:0015297">
    <property type="term" value="F:antiporter activity"/>
    <property type="evidence" value="ECO:0007669"/>
    <property type="project" value="InterPro"/>
</dbReference>
<dbReference type="PANTHER" id="PTHR43549:SF2">
    <property type="entry name" value="MULTIDRUG RESISTANCE PROTEIN NORM-RELATED"/>
    <property type="match status" value="1"/>
</dbReference>
<feature type="transmembrane region" description="Helical" evidence="7">
    <location>
        <begin position="267"/>
        <end position="288"/>
    </location>
</feature>
<protein>
    <submittedName>
        <fullName evidence="8">Na+-driven multidrug efflux pump</fullName>
    </submittedName>
</protein>
<keyword evidence="6 7" id="KW-0472">Membrane</keyword>
<evidence type="ECO:0000256" key="7">
    <source>
        <dbReference type="SAM" id="Phobius"/>
    </source>
</evidence>
<evidence type="ECO:0000256" key="1">
    <source>
        <dbReference type="ARBA" id="ARBA00004651"/>
    </source>
</evidence>
<proteinExistence type="predicted"/>
<evidence type="ECO:0000256" key="2">
    <source>
        <dbReference type="ARBA" id="ARBA00022448"/>
    </source>
</evidence>
<evidence type="ECO:0000256" key="6">
    <source>
        <dbReference type="ARBA" id="ARBA00023136"/>
    </source>
</evidence>
<comment type="subcellular location">
    <subcellularLocation>
        <location evidence="1">Cell membrane</location>
        <topology evidence="1">Multi-pass membrane protein</topology>
    </subcellularLocation>
</comment>
<reference evidence="8 9" key="1">
    <citation type="submission" date="2016-10" db="EMBL/GenBank/DDBJ databases">
        <authorList>
            <person name="de Groot N.N."/>
        </authorList>
    </citation>
    <scope>NUCLEOTIDE SEQUENCE [LARGE SCALE GENOMIC DNA]</scope>
    <source>
        <strain evidence="8 9">Z108</strain>
    </source>
</reference>
<evidence type="ECO:0000313" key="8">
    <source>
        <dbReference type="EMBL" id="SFH88984.1"/>
    </source>
</evidence>
<sequence length="576" mass="64188">MNRLSFFGPKTVISTRFRSVFTAAMFSMVSAYTLILTDNVAAGQLVSEEAVMSMTLVFPLITFIIFVSYLIADGLVMMISYAMGRGDRRQVDNLFSLGVLSALGTGILFTAGMYLLRQDILSFWHISPHLMSYASDYYNGLLFYAPLMFLNVFFYTVFVAEGQERVCVIGSVCAFMVNVVLDILLCLHIGVMGVSIATSCGLGASILVQLYFLHGHRSRLHFHWYWNTREVLRGIFFSFYHSLDTLLLAILPVALTHCVLAHFDEAHIIVVTVVVNLLTLIIAIYTGIVDCLQPMICQYHAENNLHSIQKTMTTGIRVTSLVSLLLIAAGMAGAGILPQLFGVKDAQMVAEVAAAVRCFLIFIVFLGCTLMYSNYYIYIERRNYGALLKAILLLGLPWLGMEIGASSSLNGMFLGTSAAFLAAFGLNCWWTRQEGLLFLDTDILSRQYSYDVDCTANAVVALSQQVEQVLAGRGISPRRCNRVALLIEEIGVHASERAAGIPFQMEFSILLGKRPDDDITMIIRDNGAPYDIFQKTEQGKYTFREYFIDSITTSFPRRTYWISGDENRMILVVGSL</sequence>
<feature type="transmembrane region" description="Helical" evidence="7">
    <location>
        <begin position="384"/>
        <end position="400"/>
    </location>
</feature>
<dbReference type="GO" id="GO:0005886">
    <property type="term" value="C:plasma membrane"/>
    <property type="evidence" value="ECO:0007669"/>
    <property type="project" value="UniProtKB-SubCell"/>
</dbReference>
<name>A0A1I3DQG5_SELRU</name>
<keyword evidence="5 7" id="KW-1133">Transmembrane helix</keyword>
<feature type="transmembrane region" description="Helical" evidence="7">
    <location>
        <begin position="57"/>
        <end position="82"/>
    </location>
</feature>
<dbReference type="InterPro" id="IPR052031">
    <property type="entry name" value="Membrane_Transporter-Flippase"/>
</dbReference>
<dbReference type="PANTHER" id="PTHR43549">
    <property type="entry name" value="MULTIDRUG RESISTANCE PROTEIN YPNP-RELATED"/>
    <property type="match status" value="1"/>
</dbReference>
<dbReference type="AlphaFoldDB" id="A0A1I3DQG5"/>
<dbReference type="InterPro" id="IPR002528">
    <property type="entry name" value="MATE_fam"/>
</dbReference>
<dbReference type="EMBL" id="FOQK01000007">
    <property type="protein sequence ID" value="SFH88984.1"/>
    <property type="molecule type" value="Genomic_DNA"/>
</dbReference>
<keyword evidence="3" id="KW-1003">Cell membrane</keyword>
<evidence type="ECO:0000256" key="5">
    <source>
        <dbReference type="ARBA" id="ARBA00022989"/>
    </source>
</evidence>
<feature type="transmembrane region" description="Helical" evidence="7">
    <location>
        <begin position="166"/>
        <end position="185"/>
    </location>
</feature>
<organism evidence="8 9">
    <name type="scientific">Selenomonas ruminantium</name>
    <dbReference type="NCBI Taxonomy" id="971"/>
    <lineage>
        <taxon>Bacteria</taxon>
        <taxon>Bacillati</taxon>
        <taxon>Bacillota</taxon>
        <taxon>Negativicutes</taxon>
        <taxon>Selenomonadales</taxon>
        <taxon>Selenomonadaceae</taxon>
        <taxon>Selenomonas</taxon>
    </lineage>
</organism>
<dbReference type="Pfam" id="PF01554">
    <property type="entry name" value="MatE"/>
    <property type="match status" value="2"/>
</dbReference>
<feature type="transmembrane region" description="Helical" evidence="7">
    <location>
        <begin position="137"/>
        <end position="159"/>
    </location>
</feature>